<reference evidence="1 2" key="1">
    <citation type="journal article" date="2024" name="G3 (Bethesda)">
        <title>Genome assembly of Hibiscus sabdariffa L. provides insights into metabolisms of medicinal natural products.</title>
        <authorList>
            <person name="Kim T."/>
        </authorList>
    </citation>
    <scope>NUCLEOTIDE SEQUENCE [LARGE SCALE GENOMIC DNA]</scope>
    <source>
        <strain evidence="1">TK-2024</strain>
        <tissue evidence="1">Old leaves</tissue>
    </source>
</reference>
<proteinExistence type="predicted"/>
<sequence>MLFVQSDSSFPLVIVSPEGQNRVGTSVADEPCVGTGLGLTEVNAPAIDGSCGVTRPVSTEQRCSDDLSLESQEVRVGPEMCLGSGLDSMRVLGADPESGLGPSLAPDIIENIVSVSSPVAGDQAEPHISNQFHSIVVANSEPICEANPTGSFDLGIVSTSSNHDSLREELEEACLHNDVQSDLGFPSVLAPVALPEVHGSRTSEIGNGYLVVVSFGCAGADYSQCCWFSKPGFFKELNQKALEKLRAEIVVMSAC</sequence>
<accession>A0ABR2D8H1</accession>
<dbReference type="EMBL" id="JBBPBM010000034">
    <property type="protein sequence ID" value="KAK8532302.1"/>
    <property type="molecule type" value="Genomic_DNA"/>
</dbReference>
<evidence type="ECO:0000313" key="2">
    <source>
        <dbReference type="Proteomes" id="UP001472677"/>
    </source>
</evidence>
<name>A0ABR2D8H1_9ROSI</name>
<keyword evidence="2" id="KW-1185">Reference proteome</keyword>
<evidence type="ECO:0000313" key="1">
    <source>
        <dbReference type="EMBL" id="KAK8532302.1"/>
    </source>
</evidence>
<gene>
    <name evidence="1" type="ORF">V6N12_053747</name>
</gene>
<comment type="caution">
    <text evidence="1">The sequence shown here is derived from an EMBL/GenBank/DDBJ whole genome shotgun (WGS) entry which is preliminary data.</text>
</comment>
<organism evidence="1 2">
    <name type="scientific">Hibiscus sabdariffa</name>
    <name type="common">roselle</name>
    <dbReference type="NCBI Taxonomy" id="183260"/>
    <lineage>
        <taxon>Eukaryota</taxon>
        <taxon>Viridiplantae</taxon>
        <taxon>Streptophyta</taxon>
        <taxon>Embryophyta</taxon>
        <taxon>Tracheophyta</taxon>
        <taxon>Spermatophyta</taxon>
        <taxon>Magnoliopsida</taxon>
        <taxon>eudicotyledons</taxon>
        <taxon>Gunneridae</taxon>
        <taxon>Pentapetalae</taxon>
        <taxon>rosids</taxon>
        <taxon>malvids</taxon>
        <taxon>Malvales</taxon>
        <taxon>Malvaceae</taxon>
        <taxon>Malvoideae</taxon>
        <taxon>Hibiscus</taxon>
    </lineage>
</organism>
<dbReference type="Proteomes" id="UP001472677">
    <property type="component" value="Unassembled WGS sequence"/>
</dbReference>
<protein>
    <submittedName>
        <fullName evidence="1">Uncharacterized protein</fullName>
    </submittedName>
</protein>